<dbReference type="RefSeq" id="WP_012803582.1">
    <property type="nucleotide sequence ID" value="NC_013171.1"/>
</dbReference>
<evidence type="ECO:0008006" key="4">
    <source>
        <dbReference type="Google" id="ProtNLM"/>
    </source>
</evidence>
<dbReference type="STRING" id="525919.Apre_0110"/>
<dbReference type="AlphaFoldDB" id="C7RFA2"/>
<dbReference type="OrthoDB" id="652307at2"/>
<dbReference type="Proteomes" id="UP000002294">
    <property type="component" value="Chromosome"/>
</dbReference>
<reference evidence="2 3" key="1">
    <citation type="journal article" date="2009" name="Stand. Genomic Sci.">
        <title>Complete genome sequence of Anaerococcus prevotii type strain (PC1).</title>
        <authorList>
            <person name="Labutti K."/>
            <person name="Pukall R."/>
            <person name="Steenblock K."/>
            <person name="Glavina Del Rio T."/>
            <person name="Tice H."/>
            <person name="Copeland A."/>
            <person name="Cheng J.F."/>
            <person name="Lucas S."/>
            <person name="Chen F."/>
            <person name="Nolan M."/>
            <person name="Bruce D."/>
            <person name="Goodwin L."/>
            <person name="Pitluck S."/>
            <person name="Ivanova N."/>
            <person name="Mavromatis K."/>
            <person name="Ovchinnikova G."/>
            <person name="Pati A."/>
            <person name="Chen A."/>
            <person name="Palaniappan K."/>
            <person name="Land M."/>
            <person name="Hauser L."/>
            <person name="Chang Y.J."/>
            <person name="Jeffries C.D."/>
            <person name="Chain P."/>
            <person name="Saunders E."/>
            <person name="Brettin T."/>
            <person name="Detter J.C."/>
            <person name="Han C."/>
            <person name="Goker M."/>
            <person name="Bristow J."/>
            <person name="Eisen J.A."/>
            <person name="Markowitz V."/>
            <person name="Hugenholtz P."/>
            <person name="Kyrpides N.C."/>
            <person name="Klenk H.P."/>
            <person name="Lapidus A."/>
        </authorList>
    </citation>
    <scope>NUCLEOTIDE SEQUENCE [LARGE SCALE GENOMIC DNA]</scope>
    <source>
        <strain evidence="3">ATCC 9321 / DSM 20548 / JCM 6508 / NCTC 11806 / PC1</strain>
    </source>
</reference>
<dbReference type="Gene3D" id="2.40.160.200">
    <property type="entry name" value="LURP1-related"/>
    <property type="match status" value="1"/>
</dbReference>
<protein>
    <recommendedName>
        <fullName evidence="4">LURP-one-related family protein</fullName>
    </recommendedName>
</protein>
<dbReference type="EMBL" id="CP001708">
    <property type="protein sequence ID" value="ACV28163.1"/>
    <property type="molecule type" value="Genomic_DNA"/>
</dbReference>
<name>C7RFA2_ANAPD</name>
<comment type="similarity">
    <text evidence="1">Belongs to the LOR family.</text>
</comment>
<gene>
    <name evidence="2" type="ordered locus">Apre_0110</name>
</gene>
<accession>C7RFA2</accession>
<sequence length="167" mass="19679">MKKYYFKEKFFKITDHYPILDDNGKKAFFVDQKFKFLGYEATVSDANDVEIFTINKKLISFLPVYQVDFKDSKKKMTIKSNISVFRKSIDVISEEGKINVKGNLWDYEFKAYFKGDLIGEVSKKILSFTDQYQLKVYEEDFTEELIALCLSLNNIKDTEKESTRNND</sequence>
<dbReference type="KEGG" id="apr:Apre_0110"/>
<dbReference type="eggNOG" id="COG4894">
    <property type="taxonomic scope" value="Bacteria"/>
</dbReference>
<dbReference type="InterPro" id="IPR025659">
    <property type="entry name" value="Tubby-like_C"/>
</dbReference>
<evidence type="ECO:0000313" key="3">
    <source>
        <dbReference type="Proteomes" id="UP000002294"/>
    </source>
</evidence>
<dbReference type="InterPro" id="IPR007612">
    <property type="entry name" value="LOR"/>
</dbReference>
<dbReference type="InterPro" id="IPR038595">
    <property type="entry name" value="LOR_sf"/>
</dbReference>
<evidence type="ECO:0000256" key="1">
    <source>
        <dbReference type="ARBA" id="ARBA00005437"/>
    </source>
</evidence>
<organism evidence="2 3">
    <name type="scientific">Anaerococcus prevotii (strain ATCC 9321 / DSM 20548 / JCM 6508 / NCTC 11806 / PC1)</name>
    <name type="common">Peptostreptococcus prevotii</name>
    <name type="synonym">Peptococcus prevotii</name>
    <dbReference type="NCBI Taxonomy" id="525919"/>
    <lineage>
        <taxon>Bacteria</taxon>
        <taxon>Bacillati</taxon>
        <taxon>Bacillota</taxon>
        <taxon>Tissierellia</taxon>
        <taxon>Tissierellales</taxon>
        <taxon>Peptoniphilaceae</taxon>
        <taxon>Anaerococcus</taxon>
    </lineage>
</organism>
<dbReference type="SUPFAM" id="SSF54518">
    <property type="entry name" value="Tubby C-terminal domain-like"/>
    <property type="match status" value="1"/>
</dbReference>
<dbReference type="Pfam" id="PF04525">
    <property type="entry name" value="LOR"/>
    <property type="match status" value="1"/>
</dbReference>
<proteinExistence type="inferred from homology"/>
<dbReference type="HOGENOM" id="CLU_108507_2_1_9"/>
<keyword evidence="3" id="KW-1185">Reference proteome</keyword>
<evidence type="ECO:0000313" key="2">
    <source>
        <dbReference type="EMBL" id="ACV28163.1"/>
    </source>
</evidence>